<dbReference type="InterPro" id="IPR016181">
    <property type="entry name" value="Acyl_CoA_acyltransferase"/>
</dbReference>
<gene>
    <name evidence="2" type="ORF">SAMEA4412661_01527</name>
</gene>
<evidence type="ECO:0000259" key="1">
    <source>
        <dbReference type="PROSITE" id="PS51729"/>
    </source>
</evidence>
<accession>A0A240C6K2</accession>
<dbReference type="InterPro" id="IPR031165">
    <property type="entry name" value="GNAT_YJDJ"/>
</dbReference>
<organism evidence="2 3">
    <name type="scientific">Staphylococcus muscae</name>
    <dbReference type="NCBI Taxonomy" id="1294"/>
    <lineage>
        <taxon>Bacteria</taxon>
        <taxon>Bacillati</taxon>
        <taxon>Bacillota</taxon>
        <taxon>Bacilli</taxon>
        <taxon>Bacillales</taxon>
        <taxon>Staphylococcaceae</taxon>
        <taxon>Staphylococcus</taxon>
    </lineage>
</organism>
<keyword evidence="2" id="KW-0808">Transferase</keyword>
<dbReference type="InterPro" id="IPR045057">
    <property type="entry name" value="Gcn5-rel_NAT"/>
</dbReference>
<name>A0A240C6K2_9STAP</name>
<dbReference type="PANTHER" id="PTHR31435">
    <property type="entry name" value="PROTEIN NATD1"/>
    <property type="match status" value="1"/>
</dbReference>
<protein>
    <submittedName>
        <fullName evidence="2">GNAT family acetyltransferase</fullName>
    </submittedName>
</protein>
<evidence type="ECO:0000313" key="2">
    <source>
        <dbReference type="EMBL" id="SNW03242.1"/>
    </source>
</evidence>
<dbReference type="EMBL" id="LT906464">
    <property type="protein sequence ID" value="SNW03242.1"/>
    <property type="molecule type" value="Genomic_DNA"/>
</dbReference>
<dbReference type="Gene3D" id="3.40.630.30">
    <property type="match status" value="1"/>
</dbReference>
<dbReference type="Pfam" id="PF14542">
    <property type="entry name" value="Acetyltransf_CG"/>
    <property type="match status" value="1"/>
</dbReference>
<dbReference type="PROSITE" id="PS51729">
    <property type="entry name" value="GNAT_YJDJ"/>
    <property type="match status" value="1"/>
</dbReference>
<dbReference type="Proteomes" id="UP000243706">
    <property type="component" value="Chromosome 1"/>
</dbReference>
<dbReference type="AlphaFoldDB" id="A0A240C6K2"/>
<reference evidence="2 3" key="1">
    <citation type="submission" date="2017-06" db="EMBL/GenBank/DDBJ databases">
        <authorList>
            <consortium name="Pathogen Informatics"/>
        </authorList>
    </citation>
    <scope>NUCLEOTIDE SEQUENCE [LARGE SCALE GENOMIC DNA]</scope>
    <source>
        <strain evidence="2 3">NCTC13833</strain>
    </source>
</reference>
<proteinExistence type="predicted"/>
<dbReference type="SUPFAM" id="SSF55729">
    <property type="entry name" value="Acyl-CoA N-acyltransferases (Nat)"/>
    <property type="match status" value="1"/>
</dbReference>
<evidence type="ECO:0000313" key="3">
    <source>
        <dbReference type="Proteomes" id="UP000243706"/>
    </source>
</evidence>
<dbReference type="GO" id="GO:0016740">
    <property type="term" value="F:transferase activity"/>
    <property type="evidence" value="ECO:0007669"/>
    <property type="project" value="UniProtKB-KW"/>
</dbReference>
<dbReference type="CDD" id="cd04301">
    <property type="entry name" value="NAT_SF"/>
    <property type="match status" value="1"/>
</dbReference>
<sequence length="94" mass="10750">MVMTYDIKETDNKFYIGEDVNAPQAEITFLYHDAQTINVNHTYVSPELRGGGVAKQLFNRVIDKAKHEDLKIIPTCSYVKLQFDRDASLESLRA</sequence>
<dbReference type="PANTHER" id="PTHR31435:SF10">
    <property type="entry name" value="BSR4717 PROTEIN"/>
    <property type="match status" value="1"/>
</dbReference>
<feature type="domain" description="N-acetyltransferase" evidence="1">
    <location>
        <begin position="6"/>
        <end position="94"/>
    </location>
</feature>